<dbReference type="Proteomes" id="UP001322744">
    <property type="component" value="Chromosome"/>
</dbReference>
<organism evidence="1 2">
    <name type="scientific">Anaerocellum danielii</name>
    <dbReference type="NCBI Taxonomy" id="1387557"/>
    <lineage>
        <taxon>Bacteria</taxon>
        <taxon>Bacillati</taxon>
        <taxon>Bacillota</taxon>
        <taxon>Bacillota incertae sedis</taxon>
        <taxon>Caldicellulosiruptorales</taxon>
        <taxon>Caldicellulosiruptoraceae</taxon>
        <taxon>Anaerocellum</taxon>
    </lineage>
</organism>
<reference evidence="1 2" key="1">
    <citation type="submission" date="2023-12" db="EMBL/GenBank/DDBJ databases">
        <authorList>
            <person name="Manesh M.J.H."/>
            <person name="Bing R.G."/>
            <person name="Willard D.J."/>
            <person name="Kelly R.M."/>
        </authorList>
    </citation>
    <scope>NUCLEOTIDE SEQUENCE [LARGE SCALE GENOMIC DNA]</scope>
    <source>
        <strain evidence="1 2">DSM 8977</strain>
    </source>
</reference>
<protein>
    <submittedName>
        <fullName evidence="1">Uncharacterized protein</fullName>
    </submittedName>
</protein>
<proteinExistence type="predicted"/>
<evidence type="ECO:0000313" key="2">
    <source>
        <dbReference type="Proteomes" id="UP001322744"/>
    </source>
</evidence>
<name>A0ABZ0TXP9_9FIRM</name>
<evidence type="ECO:0000313" key="1">
    <source>
        <dbReference type="EMBL" id="WPX08200.1"/>
    </source>
</evidence>
<dbReference type="RefSeq" id="WP_045175490.1">
    <property type="nucleotide sequence ID" value="NZ_CP139957.1"/>
</dbReference>
<sequence length="175" mass="21134">MSYIYNLVKDFVRENWESNKFIRKVLIDEPVYWQSNTDTKIIRGIYNTLEGGIDFDNKKMKELFNQHRSDIMTYLERLLDEEFRDFLFKLEFEDAETPLYEFIMQIVLNDVVNCLGRYIIEQLENDYPELKDTDCLLCGLEMLLQQLQKDNYQKELQESATEYLEHISGYDQFDL</sequence>
<keyword evidence="2" id="KW-1185">Reference proteome</keyword>
<accession>A0ABZ0TXP9</accession>
<gene>
    <name evidence="1" type="ORF">SOJ16_002066</name>
</gene>
<dbReference type="EMBL" id="CP139957">
    <property type="protein sequence ID" value="WPX08200.1"/>
    <property type="molecule type" value="Genomic_DNA"/>
</dbReference>